<feature type="domain" description="Zinc-ribbon" evidence="3">
    <location>
        <begin position="3"/>
        <end position="25"/>
    </location>
</feature>
<feature type="transmembrane region" description="Helical" evidence="2">
    <location>
        <begin position="44"/>
        <end position="64"/>
    </location>
</feature>
<keyword evidence="2" id="KW-1133">Transmembrane helix</keyword>
<protein>
    <submittedName>
        <fullName evidence="4">Zinc-ribbon domain-containing protein</fullName>
    </submittedName>
</protein>
<dbReference type="RefSeq" id="WP_390270300.1">
    <property type="nucleotide sequence ID" value="NZ_JBHRSA010000028.1"/>
</dbReference>
<sequence length="389" mass="43819">MLYCPYCGTEIKIGEKFCVHCGRQLPVDLENRISELHSNSGRSWLLPGMVLVIMLAALGSYYIYLQHTTNKAKELYTLGEQSFKEGELHTARNSFAEAAELTSGFPQAEISLQFMDIALKIDHSLKKADKLRENNEFQQALSVVNEAENELKNYRGSAVDQLLEKISTERETIKTAHLSERMKEEPDIDQLKLLLWEAEDLTGKEGADMAASIRDKIIAFTFSNASKQLNNYHFNDAKLLVDDGLKYAPASEKLRSLKTTIEKEQSAFENARIQRVEQAINTAAQDDQLNEKDAVKLLSVQAQKDGEGNLKVSGEVKSVATVPIGSIQAEYALITGDNEEIFSNKVYVYPEKLFPGEKGEFEFTHYEAGLQNEKPDVEVKKVTWYTDDE</sequence>
<dbReference type="Proteomes" id="UP001595279">
    <property type="component" value="Unassembled WGS sequence"/>
</dbReference>
<evidence type="ECO:0000313" key="5">
    <source>
        <dbReference type="Proteomes" id="UP001595279"/>
    </source>
</evidence>
<feature type="coiled-coil region" evidence="1">
    <location>
        <begin position="130"/>
        <end position="164"/>
    </location>
</feature>
<accession>A0ABV7CU34</accession>
<keyword evidence="5" id="KW-1185">Reference proteome</keyword>
<dbReference type="Pfam" id="PF13240">
    <property type="entry name" value="Zn_Ribbon_1"/>
    <property type="match status" value="1"/>
</dbReference>
<evidence type="ECO:0000259" key="3">
    <source>
        <dbReference type="Pfam" id="PF13240"/>
    </source>
</evidence>
<evidence type="ECO:0000256" key="2">
    <source>
        <dbReference type="SAM" id="Phobius"/>
    </source>
</evidence>
<dbReference type="EMBL" id="JBHRSA010000028">
    <property type="protein sequence ID" value="MFC3039917.1"/>
    <property type="molecule type" value="Genomic_DNA"/>
</dbReference>
<comment type="caution">
    <text evidence="4">The sequence shown here is derived from an EMBL/GenBank/DDBJ whole genome shotgun (WGS) entry which is preliminary data.</text>
</comment>
<keyword evidence="1" id="KW-0175">Coiled coil</keyword>
<proteinExistence type="predicted"/>
<gene>
    <name evidence="4" type="ORF">ACFOGI_06595</name>
</gene>
<evidence type="ECO:0000256" key="1">
    <source>
        <dbReference type="SAM" id="Coils"/>
    </source>
</evidence>
<keyword evidence="2" id="KW-0812">Transmembrane</keyword>
<keyword evidence="2" id="KW-0472">Membrane</keyword>
<organism evidence="4 5">
    <name type="scientific">Virgibacillus xinjiangensis</name>
    <dbReference type="NCBI Taxonomy" id="393090"/>
    <lineage>
        <taxon>Bacteria</taxon>
        <taxon>Bacillati</taxon>
        <taxon>Bacillota</taxon>
        <taxon>Bacilli</taxon>
        <taxon>Bacillales</taxon>
        <taxon>Bacillaceae</taxon>
        <taxon>Virgibacillus</taxon>
    </lineage>
</organism>
<reference evidence="5" key="1">
    <citation type="journal article" date="2019" name="Int. J. Syst. Evol. Microbiol.">
        <title>The Global Catalogue of Microorganisms (GCM) 10K type strain sequencing project: providing services to taxonomists for standard genome sequencing and annotation.</title>
        <authorList>
            <consortium name="The Broad Institute Genomics Platform"/>
            <consortium name="The Broad Institute Genome Sequencing Center for Infectious Disease"/>
            <person name="Wu L."/>
            <person name="Ma J."/>
        </authorList>
    </citation>
    <scope>NUCLEOTIDE SEQUENCE [LARGE SCALE GENOMIC DNA]</scope>
    <source>
        <strain evidence="5">KCTC 13128</strain>
    </source>
</reference>
<evidence type="ECO:0000313" key="4">
    <source>
        <dbReference type="EMBL" id="MFC3039917.1"/>
    </source>
</evidence>
<name>A0ABV7CU34_9BACI</name>
<dbReference type="InterPro" id="IPR026870">
    <property type="entry name" value="Zinc_ribbon_dom"/>
</dbReference>